<dbReference type="EC" id="2.7.13.3" evidence="2"/>
<evidence type="ECO:0000256" key="1">
    <source>
        <dbReference type="ARBA" id="ARBA00000085"/>
    </source>
</evidence>
<organism evidence="7 8">
    <name type="scientific">Candidatus Desulfatibia vada</name>
    <dbReference type="NCBI Taxonomy" id="2841696"/>
    <lineage>
        <taxon>Bacteria</taxon>
        <taxon>Pseudomonadati</taxon>
        <taxon>Thermodesulfobacteriota</taxon>
        <taxon>Desulfobacteria</taxon>
        <taxon>Desulfobacterales</taxon>
        <taxon>Desulfobacterales incertae sedis</taxon>
        <taxon>Candidatus Desulfatibia</taxon>
    </lineage>
</organism>
<reference evidence="7 8" key="1">
    <citation type="submission" date="2020-08" db="EMBL/GenBank/DDBJ databases">
        <title>Bridging the membrane lipid divide: bacteria of the FCB group superphylum have the potential to synthesize archaeal ether lipids.</title>
        <authorList>
            <person name="Villanueva L."/>
            <person name="Von Meijenfeldt F.A.B."/>
            <person name="Westbye A.B."/>
            <person name="Yadav S."/>
            <person name="Hopmans E.C."/>
            <person name="Dutilh B.E."/>
            <person name="Sinninghe Damste J.S."/>
        </authorList>
    </citation>
    <scope>NUCLEOTIDE SEQUENCE [LARGE SCALE GENOMIC DNA]</scope>
    <source>
        <strain evidence="7">NIOZ-UU17</strain>
    </source>
</reference>
<evidence type="ECO:0000256" key="3">
    <source>
        <dbReference type="ARBA" id="ARBA00022553"/>
    </source>
</evidence>
<dbReference type="InterPro" id="IPR035965">
    <property type="entry name" value="PAS-like_dom_sf"/>
</dbReference>
<dbReference type="SMART" id="SM00091">
    <property type="entry name" value="PAS"/>
    <property type="match status" value="1"/>
</dbReference>
<dbReference type="Gene3D" id="3.30.565.10">
    <property type="entry name" value="Histidine kinase-like ATPase, C-terminal domain"/>
    <property type="match status" value="1"/>
</dbReference>
<comment type="caution">
    <text evidence="7">The sequence shown here is derived from an EMBL/GenBank/DDBJ whole genome shotgun (WGS) entry which is preliminary data.</text>
</comment>
<evidence type="ECO:0000313" key="8">
    <source>
        <dbReference type="Proteomes" id="UP000605201"/>
    </source>
</evidence>
<feature type="domain" description="Histidine kinase" evidence="4">
    <location>
        <begin position="185"/>
        <end position="406"/>
    </location>
</feature>
<evidence type="ECO:0000259" key="6">
    <source>
        <dbReference type="PROSITE" id="PS50113"/>
    </source>
</evidence>
<dbReference type="Proteomes" id="UP000605201">
    <property type="component" value="Unassembled WGS sequence"/>
</dbReference>
<dbReference type="CDD" id="cd00130">
    <property type="entry name" value="PAS"/>
    <property type="match status" value="1"/>
</dbReference>
<accession>A0A8J6P379</accession>
<comment type="catalytic activity">
    <reaction evidence="1">
        <text>ATP + protein L-histidine = ADP + protein N-phospho-L-histidine.</text>
        <dbReference type="EC" id="2.7.13.3"/>
    </reaction>
</comment>
<protein>
    <recommendedName>
        <fullName evidence="2">histidine kinase</fullName>
        <ecNumber evidence="2">2.7.13.3</ecNumber>
    </recommendedName>
</protein>
<feature type="domain" description="PAC" evidence="6">
    <location>
        <begin position="113"/>
        <end position="165"/>
    </location>
</feature>
<dbReference type="InterPro" id="IPR003661">
    <property type="entry name" value="HisK_dim/P_dom"/>
</dbReference>
<sequence>MSKDIESRETLKNTLSSIRRQRKLADYDRAKSLRRQYSAELSVVRDALNSSVSGVIIADLDGNIRYVNNTFLKLFEYGGKTDVYGKNAAELFASKKVKIFADVKAIIDRSSGETEEFEVLRPDKTSFPVEVSASYVTDSEGNFVGRMASFSDISRRKQAEEEKRKMEVCLNETQRLEAIATLAGGVAHEFNNALQGIMGNLELLQYDFGDTTGVKEYAENMQASAKRLLQLTRQLLAFAKGGKYQIKQTATNDLVAETLELIRHSIEPRIQIEPDLQIDTYDIEVDAIQLQMAISAVVLNAVEAIEGSGRIAIRTQNFETVAESGSGPDGHALERYICVTIEDTGKGMDEITRKRMFDPFFTTKFQGRGLGLAAAHGIVENHNGWIEVESQPEKGTLVKIYLPAAENRR</sequence>
<dbReference type="GO" id="GO:0000155">
    <property type="term" value="F:phosphorelay sensor kinase activity"/>
    <property type="evidence" value="ECO:0007669"/>
    <property type="project" value="InterPro"/>
</dbReference>
<proteinExistence type="predicted"/>
<evidence type="ECO:0000313" key="7">
    <source>
        <dbReference type="EMBL" id="MBC8432617.1"/>
    </source>
</evidence>
<dbReference type="InterPro" id="IPR003594">
    <property type="entry name" value="HATPase_dom"/>
</dbReference>
<dbReference type="SMART" id="SM00388">
    <property type="entry name" value="HisKA"/>
    <property type="match status" value="1"/>
</dbReference>
<dbReference type="PANTHER" id="PTHR43065">
    <property type="entry name" value="SENSOR HISTIDINE KINASE"/>
    <property type="match status" value="1"/>
</dbReference>
<dbReference type="Gene3D" id="3.30.450.20">
    <property type="entry name" value="PAS domain"/>
    <property type="match status" value="1"/>
</dbReference>
<dbReference type="InterPro" id="IPR036890">
    <property type="entry name" value="HATPase_C_sf"/>
</dbReference>
<dbReference type="InterPro" id="IPR036097">
    <property type="entry name" value="HisK_dim/P_sf"/>
</dbReference>
<dbReference type="InterPro" id="IPR001610">
    <property type="entry name" value="PAC"/>
</dbReference>
<dbReference type="EMBL" id="JACNIG010000238">
    <property type="protein sequence ID" value="MBC8432617.1"/>
    <property type="molecule type" value="Genomic_DNA"/>
</dbReference>
<name>A0A8J6P379_9BACT</name>
<dbReference type="Gene3D" id="1.10.287.130">
    <property type="match status" value="1"/>
</dbReference>
<dbReference type="Pfam" id="PF13426">
    <property type="entry name" value="PAS_9"/>
    <property type="match status" value="1"/>
</dbReference>
<dbReference type="InterPro" id="IPR004358">
    <property type="entry name" value="Sig_transdc_His_kin-like_C"/>
</dbReference>
<dbReference type="PANTHER" id="PTHR43065:SF42">
    <property type="entry name" value="TWO-COMPONENT SENSOR PPRA"/>
    <property type="match status" value="1"/>
</dbReference>
<feature type="domain" description="PAS" evidence="5">
    <location>
        <begin position="40"/>
        <end position="77"/>
    </location>
</feature>
<dbReference type="SUPFAM" id="SSF55874">
    <property type="entry name" value="ATPase domain of HSP90 chaperone/DNA topoisomerase II/histidine kinase"/>
    <property type="match status" value="1"/>
</dbReference>
<dbReference type="SMART" id="SM00387">
    <property type="entry name" value="HATPase_c"/>
    <property type="match status" value="1"/>
</dbReference>
<dbReference type="NCBIfam" id="TIGR00229">
    <property type="entry name" value="sensory_box"/>
    <property type="match status" value="1"/>
</dbReference>
<dbReference type="SMART" id="SM00086">
    <property type="entry name" value="PAC"/>
    <property type="match status" value="1"/>
</dbReference>
<gene>
    <name evidence="7" type="ORF">H8D96_11960</name>
</gene>
<evidence type="ECO:0000259" key="5">
    <source>
        <dbReference type="PROSITE" id="PS50112"/>
    </source>
</evidence>
<dbReference type="PROSITE" id="PS50113">
    <property type="entry name" value="PAC"/>
    <property type="match status" value="1"/>
</dbReference>
<dbReference type="AlphaFoldDB" id="A0A8J6P379"/>
<evidence type="ECO:0000259" key="4">
    <source>
        <dbReference type="PROSITE" id="PS50109"/>
    </source>
</evidence>
<dbReference type="PRINTS" id="PR00344">
    <property type="entry name" value="BCTRLSENSOR"/>
</dbReference>
<dbReference type="CDD" id="cd00082">
    <property type="entry name" value="HisKA"/>
    <property type="match status" value="1"/>
</dbReference>
<keyword evidence="3" id="KW-0597">Phosphoprotein</keyword>
<dbReference type="SUPFAM" id="SSF55785">
    <property type="entry name" value="PYP-like sensor domain (PAS domain)"/>
    <property type="match status" value="1"/>
</dbReference>
<dbReference type="InterPro" id="IPR005467">
    <property type="entry name" value="His_kinase_dom"/>
</dbReference>
<dbReference type="PROSITE" id="PS50112">
    <property type="entry name" value="PAS"/>
    <property type="match status" value="1"/>
</dbReference>
<evidence type="ECO:0000256" key="2">
    <source>
        <dbReference type="ARBA" id="ARBA00012438"/>
    </source>
</evidence>
<dbReference type="InterPro" id="IPR000700">
    <property type="entry name" value="PAS-assoc_C"/>
</dbReference>
<dbReference type="Pfam" id="PF02518">
    <property type="entry name" value="HATPase_c"/>
    <property type="match status" value="1"/>
</dbReference>
<dbReference type="PROSITE" id="PS50109">
    <property type="entry name" value="HIS_KIN"/>
    <property type="match status" value="1"/>
</dbReference>
<dbReference type="Pfam" id="PF00512">
    <property type="entry name" value="HisKA"/>
    <property type="match status" value="1"/>
</dbReference>
<dbReference type="SUPFAM" id="SSF47384">
    <property type="entry name" value="Homodimeric domain of signal transducing histidine kinase"/>
    <property type="match status" value="1"/>
</dbReference>
<dbReference type="InterPro" id="IPR000014">
    <property type="entry name" value="PAS"/>
</dbReference>